<organism evidence="2 3">
    <name type="scientific">Okibacterium fritillariae</name>
    <dbReference type="NCBI Taxonomy" id="123320"/>
    <lineage>
        <taxon>Bacteria</taxon>
        <taxon>Bacillati</taxon>
        <taxon>Actinomycetota</taxon>
        <taxon>Actinomycetes</taxon>
        <taxon>Micrococcales</taxon>
        <taxon>Microbacteriaceae</taxon>
        <taxon>Okibacterium</taxon>
    </lineage>
</organism>
<dbReference type="Proteomes" id="UP000190857">
    <property type="component" value="Unassembled WGS sequence"/>
</dbReference>
<protein>
    <submittedName>
        <fullName evidence="2">Uncharacterized protein</fullName>
    </submittedName>
</protein>
<evidence type="ECO:0000313" key="2">
    <source>
        <dbReference type="EMBL" id="SKC63232.1"/>
    </source>
</evidence>
<dbReference type="STRING" id="123320.SAMN06309945_2251"/>
<dbReference type="RefSeq" id="WP_143785462.1">
    <property type="nucleotide sequence ID" value="NZ_FUZP01000002.1"/>
</dbReference>
<evidence type="ECO:0000256" key="1">
    <source>
        <dbReference type="SAM" id="Phobius"/>
    </source>
</evidence>
<keyword evidence="1" id="KW-0812">Transmembrane</keyword>
<keyword evidence="1" id="KW-1133">Transmembrane helix</keyword>
<dbReference type="OrthoDB" id="5125140at2"/>
<reference evidence="2 3" key="1">
    <citation type="submission" date="2017-02" db="EMBL/GenBank/DDBJ databases">
        <authorList>
            <person name="Peterson S.W."/>
        </authorList>
    </citation>
    <scope>NUCLEOTIDE SEQUENCE [LARGE SCALE GENOMIC DNA]</scope>
    <source>
        <strain evidence="2 3">VKM Ac-2059</strain>
    </source>
</reference>
<dbReference type="AlphaFoldDB" id="A0A1T5KHL3"/>
<evidence type="ECO:0000313" key="3">
    <source>
        <dbReference type="Proteomes" id="UP000190857"/>
    </source>
</evidence>
<feature type="transmembrane region" description="Helical" evidence="1">
    <location>
        <begin position="20"/>
        <end position="43"/>
    </location>
</feature>
<feature type="transmembrane region" description="Helical" evidence="1">
    <location>
        <begin position="112"/>
        <end position="129"/>
    </location>
</feature>
<keyword evidence="1" id="KW-0472">Membrane</keyword>
<feature type="transmembrane region" description="Helical" evidence="1">
    <location>
        <begin position="55"/>
        <end position="76"/>
    </location>
</feature>
<proteinExistence type="predicted"/>
<keyword evidence="3" id="KW-1185">Reference proteome</keyword>
<accession>A0A1T5KHL3</accession>
<sequence>MSDSESSTSVHGRHAGGPLFTALIILLFIEAAGMIAVTCWLVVDLFTLTPDSYTSAIAILVLAILASIWISAVAVSSIRRAPWIRAGAVIWQILQLSVAVGALQGTFARADIGLALLIPSLLGLVLLFMPRVVAAVKRPDEYPAE</sequence>
<name>A0A1T5KHL3_9MICO</name>
<feature type="transmembrane region" description="Helical" evidence="1">
    <location>
        <begin position="88"/>
        <end position="106"/>
    </location>
</feature>
<gene>
    <name evidence="2" type="ORF">SAMN06309945_2251</name>
</gene>
<dbReference type="EMBL" id="FUZP01000002">
    <property type="protein sequence ID" value="SKC63232.1"/>
    <property type="molecule type" value="Genomic_DNA"/>
</dbReference>